<evidence type="ECO:0000259" key="3">
    <source>
        <dbReference type="PROSITE" id="PS51031"/>
    </source>
</evidence>
<evidence type="ECO:0000313" key="5">
    <source>
        <dbReference type="Proteomes" id="UP000807504"/>
    </source>
</evidence>
<dbReference type="Proteomes" id="UP000807504">
    <property type="component" value="Unassembled WGS sequence"/>
</dbReference>
<comment type="subcellular location">
    <subcellularLocation>
        <location evidence="1">Nucleus</location>
    </subcellularLocation>
</comment>
<evidence type="ECO:0000313" key="4">
    <source>
        <dbReference type="EMBL" id="KAF8785845.1"/>
    </source>
</evidence>
<dbReference type="EMBL" id="JABXBU010000030">
    <property type="protein sequence ID" value="KAF8785845.1"/>
    <property type="molecule type" value="Genomic_DNA"/>
</dbReference>
<dbReference type="Gene3D" id="3.10.10.10">
    <property type="entry name" value="HIV Type 1 Reverse Transcriptase, subunit A, domain 1"/>
    <property type="match status" value="1"/>
</dbReference>
<keyword evidence="5" id="KW-1185">Reference proteome</keyword>
<keyword evidence="2" id="KW-0175">Coiled coil</keyword>
<dbReference type="PANTHER" id="PTHR47331">
    <property type="entry name" value="PHD-TYPE DOMAIN-CONTAINING PROTEIN"/>
    <property type="match status" value="1"/>
</dbReference>
<organism evidence="4 5">
    <name type="scientific">Argiope bruennichi</name>
    <name type="common">Wasp spider</name>
    <name type="synonym">Aranea bruennichi</name>
    <dbReference type="NCBI Taxonomy" id="94029"/>
    <lineage>
        <taxon>Eukaryota</taxon>
        <taxon>Metazoa</taxon>
        <taxon>Ecdysozoa</taxon>
        <taxon>Arthropoda</taxon>
        <taxon>Chelicerata</taxon>
        <taxon>Arachnida</taxon>
        <taxon>Araneae</taxon>
        <taxon>Araneomorphae</taxon>
        <taxon>Entelegynae</taxon>
        <taxon>Araneoidea</taxon>
        <taxon>Araneidae</taxon>
        <taxon>Argiope</taxon>
    </lineage>
</organism>
<dbReference type="InterPro" id="IPR004210">
    <property type="entry name" value="BESS_motif"/>
</dbReference>
<dbReference type="GO" id="GO:0005634">
    <property type="term" value="C:nucleus"/>
    <property type="evidence" value="ECO:0007669"/>
    <property type="project" value="UniProtKB-SubCell"/>
</dbReference>
<feature type="domain" description="BESS" evidence="3">
    <location>
        <begin position="560"/>
        <end position="599"/>
    </location>
</feature>
<dbReference type="Gene3D" id="3.30.70.270">
    <property type="match status" value="1"/>
</dbReference>
<comment type="caution">
    <text evidence="4">The sequence shown here is derived from an EMBL/GenBank/DDBJ whole genome shotgun (WGS) entry which is preliminary data.</text>
</comment>
<reference evidence="4" key="2">
    <citation type="submission" date="2020-06" db="EMBL/GenBank/DDBJ databases">
        <authorList>
            <person name="Sheffer M."/>
        </authorList>
    </citation>
    <scope>NUCLEOTIDE SEQUENCE</scope>
</reference>
<keyword evidence="1" id="KW-0539">Nucleus</keyword>
<accession>A0A8T0F6J1</accession>
<sequence length="644" mass="72937">MNILSRKMNEILGFKLEKIQTLVSGLNSTRQNLKGKLNTLISNKNGSFMENIEFLVTEIITGLIPNATLDISEMKIPKFLELSDPQETEFGWIASGRLEEAKTNDVLGSCFLLNGNSVGDTLKPFFSLESLGIRDDPCIHEDQALKIFNDTVQYNNGRYIVELPFRKHIKELSDNLIVAKERFQNLWRSSEKESRVITSTRIVFNATSHQANELSLNDCLWPGPNLYPNLLDVLINSKFNKIAISQDIRQAFLQICVTDKYKDAVRFLWTFNNPRTEKKPVLEVYRLSRVIFGINASPFLLAATVKHHIKKYREKNPTTVKHLDSFMYVDDWITGQDTREEDLISCQAKNVMKEAGMEMRKWISNDSTLMSQWVAESFDIYPVDTSVFLGRGSNKTKVLGMAWQTGDDCLTLDTTGSHEWISFAECCAVQPLKIRSKLSVGYSRVFPSGHFVKERFKKSLAKAYLQEATSFTNPTLAAGLYSVPPASRTMTSESSAEIDSSVRTPPLPLKQMLHSTNLKQSSSHVKKKKNKALKRMNQALSKLKSLTEEATLEYRKKEPEDEFTHFGRNVASQLRALPITEALSVQREILHLIRESRLKIIKPSKNVDPSASRVTSRHSSSESRSDLLFEAIMSVGGLEDTLSE</sequence>
<proteinExistence type="predicted"/>
<name>A0A8T0F6J1_ARGBR</name>
<evidence type="ECO:0000256" key="1">
    <source>
        <dbReference type="PROSITE-ProRule" id="PRU00371"/>
    </source>
</evidence>
<gene>
    <name evidence="4" type="ORF">HNY73_011347</name>
</gene>
<dbReference type="PROSITE" id="PS51031">
    <property type="entry name" value="BESS"/>
    <property type="match status" value="1"/>
</dbReference>
<dbReference type="SUPFAM" id="SSF56672">
    <property type="entry name" value="DNA/RNA polymerases"/>
    <property type="match status" value="1"/>
</dbReference>
<dbReference type="GO" id="GO:0003677">
    <property type="term" value="F:DNA binding"/>
    <property type="evidence" value="ECO:0007669"/>
    <property type="project" value="InterPro"/>
</dbReference>
<dbReference type="InterPro" id="IPR043502">
    <property type="entry name" value="DNA/RNA_pol_sf"/>
</dbReference>
<reference evidence="4" key="1">
    <citation type="journal article" date="2020" name="bioRxiv">
        <title>Chromosome-level reference genome of the European wasp spider Argiope bruennichi: a resource for studies on range expansion and evolutionary adaptation.</title>
        <authorList>
            <person name="Sheffer M.M."/>
            <person name="Hoppe A."/>
            <person name="Krehenwinkel H."/>
            <person name="Uhl G."/>
            <person name="Kuss A.W."/>
            <person name="Jensen L."/>
            <person name="Jensen C."/>
            <person name="Gillespie R.G."/>
            <person name="Hoff K.J."/>
            <person name="Prost S."/>
        </authorList>
    </citation>
    <scope>NUCLEOTIDE SEQUENCE</scope>
</reference>
<feature type="coiled-coil region" evidence="2">
    <location>
        <begin position="526"/>
        <end position="553"/>
    </location>
</feature>
<dbReference type="GO" id="GO:0071897">
    <property type="term" value="P:DNA biosynthetic process"/>
    <property type="evidence" value="ECO:0007669"/>
    <property type="project" value="UniProtKB-ARBA"/>
</dbReference>
<protein>
    <recommendedName>
        <fullName evidence="3">BESS domain-containing protein</fullName>
    </recommendedName>
</protein>
<dbReference type="InterPro" id="IPR043128">
    <property type="entry name" value="Rev_trsase/Diguanyl_cyclase"/>
</dbReference>
<evidence type="ECO:0000256" key="2">
    <source>
        <dbReference type="SAM" id="Coils"/>
    </source>
</evidence>
<dbReference type="AlphaFoldDB" id="A0A8T0F6J1"/>